<dbReference type="KEGG" id="mpuf:101688632"/>
<dbReference type="AlphaFoldDB" id="A0A8U0NRN7"/>
<dbReference type="GeneID" id="101688632"/>
<name>A0A8U0NRN7_MUSPF</name>
<organism evidence="2 3">
    <name type="scientific">Mustela putorius furo</name>
    <name type="common">European domestic ferret</name>
    <name type="synonym">Mustela furo</name>
    <dbReference type="NCBI Taxonomy" id="9669"/>
    <lineage>
        <taxon>Eukaryota</taxon>
        <taxon>Metazoa</taxon>
        <taxon>Chordata</taxon>
        <taxon>Craniata</taxon>
        <taxon>Vertebrata</taxon>
        <taxon>Euteleostomi</taxon>
        <taxon>Mammalia</taxon>
        <taxon>Eutheria</taxon>
        <taxon>Laurasiatheria</taxon>
        <taxon>Carnivora</taxon>
        <taxon>Caniformia</taxon>
        <taxon>Musteloidea</taxon>
        <taxon>Mustelidae</taxon>
        <taxon>Mustelinae</taxon>
        <taxon>Mustela</taxon>
    </lineage>
</organism>
<feature type="compositionally biased region" description="Basic and acidic residues" evidence="1">
    <location>
        <begin position="150"/>
        <end position="160"/>
    </location>
</feature>
<evidence type="ECO:0000256" key="1">
    <source>
        <dbReference type="SAM" id="MobiDB-lite"/>
    </source>
</evidence>
<feature type="region of interest" description="Disordered" evidence="1">
    <location>
        <begin position="373"/>
        <end position="409"/>
    </location>
</feature>
<dbReference type="Pfam" id="PF15710">
    <property type="entry name" value="Brme1"/>
    <property type="match status" value="2"/>
</dbReference>
<feature type="region of interest" description="Disordered" evidence="1">
    <location>
        <begin position="1"/>
        <end position="335"/>
    </location>
</feature>
<reference evidence="3" key="1">
    <citation type="submission" date="2025-08" db="UniProtKB">
        <authorList>
            <consortium name="RefSeq"/>
        </authorList>
    </citation>
    <scope>IDENTIFICATION</scope>
    <source>
        <tissue evidence="3">Brain</tissue>
    </source>
</reference>
<protein>
    <submittedName>
        <fullName evidence="3">Break repair meiotic recombinase recruitment factor 1 isoform X1</fullName>
    </submittedName>
</protein>
<dbReference type="CTD" id="79173"/>
<keyword evidence="2" id="KW-1185">Reference proteome</keyword>
<dbReference type="Proteomes" id="UP000000715">
    <property type="component" value="Unplaced"/>
</dbReference>
<dbReference type="GO" id="GO:1990918">
    <property type="term" value="P:double-strand break repair involved in meiotic recombination"/>
    <property type="evidence" value="ECO:0007669"/>
    <property type="project" value="InterPro"/>
</dbReference>
<feature type="compositionally biased region" description="Polar residues" evidence="1">
    <location>
        <begin position="619"/>
        <end position="632"/>
    </location>
</feature>
<gene>
    <name evidence="3" type="primary">BRME1</name>
</gene>
<feature type="region of interest" description="Disordered" evidence="1">
    <location>
        <begin position="721"/>
        <end position="748"/>
    </location>
</feature>
<feature type="compositionally biased region" description="Polar residues" evidence="1">
    <location>
        <begin position="85"/>
        <end position="101"/>
    </location>
</feature>
<sequence>MRGSGQTYSVPDKDRATLTTSVAQIFQKRDKMSKRKKLRTSGGEGVRPPKAPKNPRLEDSDRPPQNSEWGSSCLPEESESRSEPVFSTEQKTEEPVQTASSSHDEEAGTPSRLLGQPEKEPVPSPLSQNPARRFVPQFAKPRKTVSGQAELREEDLRDGAPKISQETPPKPSAQQDRSQPGEESLGLAPWEARELSAQTQRDSTHPEHRDQKPMTRVPGSGTPQPSASIDASPEGGTVPLASKRASQDHLLEQVTNTPEGESREGCWILGYHGQKGPLLSSGAAEKESEQGAIQKAGPRGGAGADLTERHQEEGDSVVGPITQGPEPRSAAQGLPDTLQITSETGREAEQNCSSPRHSSLGTVVIKDLSTHLTEPEQRAPEVIGPDEQANTRAPTCPSGKAPDGGCSGTLLRGTPLMGGTGHRREAGWEDKLPGNIPGGPASCLALGHKIREPTTGAGNFSLLASEMGPGINQTKVPGLDQEGLGGVCALPLLLQSTGKKAVELGRQSPEQNLEGFSLSLGAFAPPVHREAVGGPSQETRACQDSIDVPADPTSWHEPPPGSADQAVLGESSAMEPDFLPDSQIRDALEAPDFEASPEQILQDEQETEPRLSRQEQSHRPTQISPSESTGSAGDTRLFPPGSRLASCWPGISPHADGRLLTELQLRTCVGLKGCEAARMEDATDTVLGLVVELSHLNRLIMSTHRDLEALKRLGYRKAKERLAGKAPAPYSSKGAGNLPPGDRSWRDL</sequence>
<dbReference type="InterPro" id="IPR031441">
    <property type="entry name" value="Brme1"/>
</dbReference>
<feature type="compositionally biased region" description="Polar residues" evidence="1">
    <location>
        <begin position="164"/>
        <end position="178"/>
    </location>
</feature>
<dbReference type="OrthoDB" id="9940137at2759"/>
<accession>A0A8U0NRN7</accession>
<evidence type="ECO:0000313" key="2">
    <source>
        <dbReference type="Proteomes" id="UP000000715"/>
    </source>
</evidence>
<feature type="region of interest" description="Disordered" evidence="1">
    <location>
        <begin position="546"/>
        <end position="567"/>
    </location>
</feature>
<dbReference type="PANTHER" id="PTHR14583">
    <property type="entry name" value="UNCHARACTERIZED PROTEIN C19ORF57 FAMILY MEMBER"/>
    <property type="match status" value="1"/>
</dbReference>
<feature type="region of interest" description="Disordered" evidence="1">
    <location>
        <begin position="601"/>
        <end position="638"/>
    </location>
</feature>
<dbReference type="PANTHER" id="PTHR14583:SF0">
    <property type="entry name" value="BREAK REPAIR MEIOTIC RECOMBINASE RECRUITMENT FACTOR 1"/>
    <property type="match status" value="1"/>
</dbReference>
<proteinExistence type="predicted"/>
<dbReference type="RefSeq" id="XP_012909547.1">
    <property type="nucleotide sequence ID" value="XM_013054093.2"/>
</dbReference>
<evidence type="ECO:0000313" key="3">
    <source>
        <dbReference type="RefSeq" id="XP_012909547.1"/>
    </source>
</evidence>
<feature type="compositionally biased region" description="Basic and acidic residues" evidence="1">
    <location>
        <begin position="607"/>
        <end position="618"/>
    </location>
</feature>
<feature type="compositionally biased region" description="Basic and acidic residues" evidence="1">
    <location>
        <begin position="202"/>
        <end position="213"/>
    </location>
</feature>